<feature type="transmembrane region" description="Helical" evidence="1">
    <location>
        <begin position="23"/>
        <end position="41"/>
    </location>
</feature>
<keyword evidence="1" id="KW-0812">Transmembrane</keyword>
<evidence type="ECO:0000313" key="2">
    <source>
        <dbReference type="EMBL" id="RXJ68806.1"/>
    </source>
</evidence>
<name>A0A4Q0YE86_9GAMM</name>
<keyword evidence="1" id="KW-0472">Membrane</keyword>
<dbReference type="Proteomes" id="UP000290287">
    <property type="component" value="Unassembled WGS sequence"/>
</dbReference>
<dbReference type="AlphaFoldDB" id="A0A4Q0YE86"/>
<organism evidence="2 3">
    <name type="scientific">Veronia nyctiphanis</name>
    <dbReference type="NCBI Taxonomy" id="1278244"/>
    <lineage>
        <taxon>Bacteria</taxon>
        <taxon>Pseudomonadati</taxon>
        <taxon>Pseudomonadota</taxon>
        <taxon>Gammaproteobacteria</taxon>
        <taxon>Vibrionales</taxon>
        <taxon>Vibrionaceae</taxon>
        <taxon>Veronia</taxon>
    </lineage>
</organism>
<gene>
    <name evidence="2" type="ORF">CS022_24015</name>
</gene>
<accession>A0A4Q0YE86</accession>
<dbReference type="RefSeq" id="WP_129124376.1">
    <property type="nucleotide sequence ID" value="NZ_PEIB01000059.1"/>
</dbReference>
<feature type="transmembrane region" description="Helical" evidence="1">
    <location>
        <begin position="121"/>
        <end position="140"/>
    </location>
</feature>
<feature type="transmembrane region" description="Helical" evidence="1">
    <location>
        <begin position="47"/>
        <end position="67"/>
    </location>
</feature>
<protein>
    <submittedName>
        <fullName evidence="2">Uncharacterized protein</fullName>
    </submittedName>
</protein>
<keyword evidence="3" id="KW-1185">Reference proteome</keyword>
<comment type="caution">
    <text evidence="2">The sequence shown here is derived from an EMBL/GenBank/DDBJ whole genome shotgun (WGS) entry which is preliminary data.</text>
</comment>
<sequence length="150" mass="16685">MYFWRINTLKEDFIAGNVTEKSMFKYLVAYTIFVGLAMIPPSEPNQFDLLSILILIPVSIIGLLYAYSSNGGDSGTDFLAKYFAIGWVVTVRLLVVFIPLAVVTNIVMVGSGFDISEGTTMWNVLITIVIEAFYFWRIAVHIGQTANVNA</sequence>
<evidence type="ECO:0000256" key="1">
    <source>
        <dbReference type="SAM" id="Phobius"/>
    </source>
</evidence>
<feature type="transmembrane region" description="Helical" evidence="1">
    <location>
        <begin position="79"/>
        <end position="101"/>
    </location>
</feature>
<evidence type="ECO:0000313" key="3">
    <source>
        <dbReference type="Proteomes" id="UP000290287"/>
    </source>
</evidence>
<keyword evidence="1" id="KW-1133">Transmembrane helix</keyword>
<dbReference type="EMBL" id="PEIB01000059">
    <property type="protein sequence ID" value="RXJ68806.1"/>
    <property type="molecule type" value="Genomic_DNA"/>
</dbReference>
<proteinExistence type="predicted"/>
<dbReference type="OrthoDB" id="2857684at2"/>
<reference evidence="2 3" key="1">
    <citation type="submission" date="2017-10" db="EMBL/GenBank/DDBJ databases">
        <title>Nyctiphanis sp. nov., isolated from the stomach of the euphausiid Nyctiphanes simplex (Hansen, 1911) in the Gulf of California.</title>
        <authorList>
            <person name="Gomez-Gil B."/>
            <person name="Aguilar-Mendez M."/>
            <person name="Lopez-Cortes A."/>
            <person name="Gomez-Gutierrez J."/>
            <person name="Roque A."/>
            <person name="Lang E."/>
            <person name="Gonzalez-Castillo A."/>
        </authorList>
    </citation>
    <scope>NUCLEOTIDE SEQUENCE [LARGE SCALE GENOMIC DNA]</scope>
    <source>
        <strain evidence="2 3">CAIM 600</strain>
    </source>
</reference>